<dbReference type="AlphaFoldDB" id="A0A1G6TU91"/>
<name>A0A1G6TU91_PEPNI</name>
<dbReference type="InterPro" id="IPR050072">
    <property type="entry name" value="Peptidase_M20A"/>
</dbReference>
<dbReference type="InterPro" id="IPR011650">
    <property type="entry name" value="Peptidase_M20_dimer"/>
</dbReference>
<feature type="domain" description="Peptidase M20 dimerisation" evidence="8">
    <location>
        <begin position="199"/>
        <end position="306"/>
    </location>
</feature>
<dbReference type="NCBIfam" id="NF006370">
    <property type="entry name" value="PRK08596.1"/>
    <property type="match status" value="1"/>
</dbReference>
<dbReference type="PANTHER" id="PTHR43808:SF24">
    <property type="entry name" value="N-FORMYL-4-AMINO-5-AMINOMETHYL-2-METHYLPYRIMIDINE DEFORMYLASE"/>
    <property type="match status" value="1"/>
</dbReference>
<dbReference type="GO" id="GO:0016787">
    <property type="term" value="F:hydrolase activity"/>
    <property type="evidence" value="ECO:0007669"/>
    <property type="project" value="UniProtKB-KW"/>
</dbReference>
<evidence type="ECO:0000259" key="8">
    <source>
        <dbReference type="Pfam" id="PF07687"/>
    </source>
</evidence>
<gene>
    <name evidence="9" type="ORF">SAMN04489866_102224</name>
</gene>
<dbReference type="InterPro" id="IPR010182">
    <property type="entry name" value="ArgE/DapE"/>
</dbReference>
<evidence type="ECO:0000256" key="1">
    <source>
        <dbReference type="ARBA" id="ARBA00001941"/>
    </source>
</evidence>
<dbReference type="Pfam" id="PF01546">
    <property type="entry name" value="Peptidase_M20"/>
    <property type="match status" value="1"/>
</dbReference>
<keyword evidence="4" id="KW-0479">Metal-binding</keyword>
<keyword evidence="7" id="KW-0170">Cobalt</keyword>
<evidence type="ECO:0000256" key="6">
    <source>
        <dbReference type="ARBA" id="ARBA00022833"/>
    </source>
</evidence>
<evidence type="ECO:0000313" key="9">
    <source>
        <dbReference type="EMBL" id="SDD31927.1"/>
    </source>
</evidence>
<evidence type="ECO:0000256" key="4">
    <source>
        <dbReference type="ARBA" id="ARBA00022723"/>
    </source>
</evidence>
<dbReference type="SUPFAM" id="SSF53187">
    <property type="entry name" value="Zn-dependent exopeptidases"/>
    <property type="match status" value="1"/>
</dbReference>
<evidence type="ECO:0000256" key="3">
    <source>
        <dbReference type="ARBA" id="ARBA00006247"/>
    </source>
</evidence>
<keyword evidence="6" id="KW-0862">Zinc</keyword>
<comment type="cofactor">
    <cofactor evidence="1">
        <name>Co(2+)</name>
        <dbReference type="ChEBI" id="CHEBI:48828"/>
    </cofactor>
</comment>
<dbReference type="NCBIfam" id="TIGR01910">
    <property type="entry name" value="DapE-ArgE"/>
    <property type="match status" value="1"/>
</dbReference>
<dbReference type="RefSeq" id="WP_242868933.1">
    <property type="nucleotide sequence ID" value="NZ_FNAF01000002.1"/>
</dbReference>
<dbReference type="Gene3D" id="3.30.70.360">
    <property type="match status" value="1"/>
</dbReference>
<dbReference type="Gene3D" id="3.40.630.10">
    <property type="entry name" value="Zn peptidases"/>
    <property type="match status" value="1"/>
</dbReference>
<evidence type="ECO:0000256" key="5">
    <source>
        <dbReference type="ARBA" id="ARBA00022801"/>
    </source>
</evidence>
<dbReference type="PANTHER" id="PTHR43808">
    <property type="entry name" value="ACETYLORNITHINE DEACETYLASE"/>
    <property type="match status" value="1"/>
</dbReference>
<keyword evidence="5" id="KW-0378">Hydrolase</keyword>
<dbReference type="Proteomes" id="UP000198995">
    <property type="component" value="Unassembled WGS sequence"/>
</dbReference>
<protein>
    <submittedName>
        <fullName evidence="9">N-formyl-4-amino-5-aminomethyl-2-methylpyrimidine deformylase</fullName>
    </submittedName>
</protein>
<evidence type="ECO:0000256" key="2">
    <source>
        <dbReference type="ARBA" id="ARBA00001947"/>
    </source>
</evidence>
<evidence type="ECO:0000256" key="7">
    <source>
        <dbReference type="ARBA" id="ARBA00023285"/>
    </source>
</evidence>
<evidence type="ECO:0000313" key="10">
    <source>
        <dbReference type="Proteomes" id="UP000198995"/>
    </source>
</evidence>
<dbReference type="SUPFAM" id="SSF55031">
    <property type="entry name" value="Bacterial exopeptidase dimerisation domain"/>
    <property type="match status" value="1"/>
</dbReference>
<dbReference type="STRING" id="2741.SAMN04489866_102224"/>
<keyword evidence="10" id="KW-1185">Reference proteome</keyword>
<dbReference type="InterPro" id="IPR002933">
    <property type="entry name" value="Peptidase_M20"/>
</dbReference>
<reference evidence="9 10" key="1">
    <citation type="submission" date="2016-10" db="EMBL/GenBank/DDBJ databases">
        <authorList>
            <person name="de Groot N.N."/>
        </authorList>
    </citation>
    <scope>NUCLEOTIDE SEQUENCE [LARGE SCALE GENOMIC DNA]</scope>
    <source>
        <strain evidence="9 10">DSM 20475</strain>
    </source>
</reference>
<dbReference type="Pfam" id="PF07687">
    <property type="entry name" value="M20_dimer"/>
    <property type="match status" value="1"/>
</dbReference>
<accession>A0A1G6TU91</accession>
<proteinExistence type="inferred from homology"/>
<dbReference type="InterPro" id="IPR036264">
    <property type="entry name" value="Bact_exopeptidase_dim_dom"/>
</dbReference>
<comment type="cofactor">
    <cofactor evidence="2">
        <name>Zn(2+)</name>
        <dbReference type="ChEBI" id="CHEBI:29105"/>
    </cofactor>
</comment>
<sequence>MEKERLLQAIEGRQDELLALLDQLIQFETISPPARNTLAIQTFIKAYLEEIGFEVDMWPFYEKDHLLVARKKGTDSAAYHDLILNGHVDVAPIGDASAWAHPPFQLTEVDGRLYGRGTSDMKGGIAADLFLLKLMHEEGIALKGDIIFQAAVGEESGEAGTREMLEKGYTADYAVVNDTSALELQGQGGVITGWVTVRGNKTYHDGNRRGLIHAGGGLVGFSAIEKMIPIIQGLQELERHWAVTRHYPGFAPGTNTINPAYIEGGTNPAFIADECKLWFTVHFYPNEDVRAITREIDAHLAAVAAADPWLRDCPPEITWGGRSMVEDKGEIFPSLDLDQDHPAFGQLVAAYESVRQAAPTISMSSTVNDSGWFTPFNIPAVAFGPGELEEAHSQNESADKAELLDFTKIMGAFLLDWCNTPR</sequence>
<comment type="similarity">
    <text evidence="3">Belongs to the peptidase M20A family.</text>
</comment>
<dbReference type="GO" id="GO:0046872">
    <property type="term" value="F:metal ion binding"/>
    <property type="evidence" value="ECO:0007669"/>
    <property type="project" value="UniProtKB-KW"/>
</dbReference>
<dbReference type="EMBL" id="FNAF01000002">
    <property type="protein sequence ID" value="SDD31927.1"/>
    <property type="molecule type" value="Genomic_DNA"/>
</dbReference>
<organism evidence="9 10">
    <name type="scientific">Peptococcus niger</name>
    <dbReference type="NCBI Taxonomy" id="2741"/>
    <lineage>
        <taxon>Bacteria</taxon>
        <taxon>Bacillati</taxon>
        <taxon>Bacillota</taxon>
        <taxon>Clostridia</taxon>
        <taxon>Eubacteriales</taxon>
        <taxon>Peptococcaceae</taxon>
        <taxon>Peptococcus</taxon>
    </lineage>
</organism>